<protein>
    <submittedName>
        <fullName evidence="1">Uncharacterized protein</fullName>
    </submittedName>
</protein>
<gene>
    <name evidence="1" type="ORF">K488DRAFT_6188</name>
</gene>
<reference evidence="1" key="2">
    <citation type="journal article" date="2022" name="New Phytol.">
        <title>Evolutionary transition to the ectomycorrhizal habit in the genomes of a hyperdiverse lineage of mushroom-forming fungi.</title>
        <authorList>
            <person name="Looney B."/>
            <person name="Miyauchi S."/>
            <person name="Morin E."/>
            <person name="Drula E."/>
            <person name="Courty P.E."/>
            <person name="Kohler A."/>
            <person name="Kuo A."/>
            <person name="LaButti K."/>
            <person name="Pangilinan J."/>
            <person name="Lipzen A."/>
            <person name="Riley R."/>
            <person name="Andreopoulos W."/>
            <person name="He G."/>
            <person name="Johnson J."/>
            <person name="Nolan M."/>
            <person name="Tritt A."/>
            <person name="Barry K.W."/>
            <person name="Grigoriev I.V."/>
            <person name="Nagy L.G."/>
            <person name="Hibbett D."/>
            <person name="Henrissat B."/>
            <person name="Matheny P.B."/>
            <person name="Labbe J."/>
            <person name="Martin F.M."/>
        </authorList>
    </citation>
    <scope>NUCLEOTIDE SEQUENCE</scope>
    <source>
        <strain evidence="1">EC-137</strain>
    </source>
</reference>
<feature type="non-terminal residue" evidence="1">
    <location>
        <position position="69"/>
    </location>
</feature>
<sequence length="69" mass="7195">IIANHATTNVIDPLHMYMGDMGGTGKSQVIKVIIAFFELLGRSYALLMTAPTGSAATLIGGSTYHSVLG</sequence>
<reference evidence="1" key="1">
    <citation type="submission" date="2021-02" db="EMBL/GenBank/DDBJ databases">
        <authorList>
            <consortium name="DOE Joint Genome Institute"/>
            <person name="Ahrendt S."/>
            <person name="Looney B.P."/>
            <person name="Miyauchi S."/>
            <person name="Morin E."/>
            <person name="Drula E."/>
            <person name="Courty P.E."/>
            <person name="Chicoki N."/>
            <person name="Fauchery L."/>
            <person name="Kohler A."/>
            <person name="Kuo A."/>
            <person name="Labutti K."/>
            <person name="Pangilinan J."/>
            <person name="Lipzen A."/>
            <person name="Riley R."/>
            <person name="Andreopoulos W."/>
            <person name="He G."/>
            <person name="Johnson J."/>
            <person name="Barry K.W."/>
            <person name="Grigoriev I.V."/>
            <person name="Nagy L."/>
            <person name="Hibbett D."/>
            <person name="Henrissat B."/>
            <person name="Matheny P.B."/>
            <person name="Labbe J."/>
            <person name="Martin F."/>
        </authorList>
    </citation>
    <scope>NUCLEOTIDE SEQUENCE</scope>
    <source>
        <strain evidence="1">EC-137</strain>
    </source>
</reference>
<comment type="caution">
    <text evidence="1">The sequence shown here is derived from an EMBL/GenBank/DDBJ whole genome shotgun (WGS) entry which is preliminary data.</text>
</comment>
<proteinExistence type="predicted"/>
<dbReference type="Proteomes" id="UP000814128">
    <property type="component" value="Unassembled WGS sequence"/>
</dbReference>
<feature type="non-terminal residue" evidence="1">
    <location>
        <position position="1"/>
    </location>
</feature>
<dbReference type="EMBL" id="MU274888">
    <property type="protein sequence ID" value="KAI0026293.1"/>
    <property type="molecule type" value="Genomic_DNA"/>
</dbReference>
<keyword evidence="2" id="KW-1185">Reference proteome</keyword>
<organism evidence="1 2">
    <name type="scientific">Vararia minispora EC-137</name>
    <dbReference type="NCBI Taxonomy" id="1314806"/>
    <lineage>
        <taxon>Eukaryota</taxon>
        <taxon>Fungi</taxon>
        <taxon>Dikarya</taxon>
        <taxon>Basidiomycota</taxon>
        <taxon>Agaricomycotina</taxon>
        <taxon>Agaricomycetes</taxon>
        <taxon>Russulales</taxon>
        <taxon>Lachnocladiaceae</taxon>
        <taxon>Vararia</taxon>
    </lineage>
</organism>
<evidence type="ECO:0000313" key="2">
    <source>
        <dbReference type="Proteomes" id="UP000814128"/>
    </source>
</evidence>
<accession>A0ACB8Q388</accession>
<name>A0ACB8Q388_9AGAM</name>
<evidence type="ECO:0000313" key="1">
    <source>
        <dbReference type="EMBL" id="KAI0026293.1"/>
    </source>
</evidence>